<dbReference type="Proteomes" id="UP001066276">
    <property type="component" value="Chromosome 7"/>
</dbReference>
<proteinExistence type="predicted"/>
<evidence type="ECO:0000313" key="2">
    <source>
        <dbReference type="EMBL" id="KAJ1126039.1"/>
    </source>
</evidence>
<comment type="caution">
    <text evidence="2">The sequence shown here is derived from an EMBL/GenBank/DDBJ whole genome shotgun (WGS) entry which is preliminary data.</text>
</comment>
<dbReference type="EMBL" id="JANPWB010000011">
    <property type="protein sequence ID" value="KAJ1126039.1"/>
    <property type="molecule type" value="Genomic_DNA"/>
</dbReference>
<protein>
    <recommendedName>
        <fullName evidence="4">Retrotransposon gag domain-containing protein</fullName>
    </recommendedName>
</protein>
<evidence type="ECO:0000313" key="3">
    <source>
        <dbReference type="Proteomes" id="UP001066276"/>
    </source>
</evidence>
<gene>
    <name evidence="2" type="ORF">NDU88_004452</name>
</gene>
<feature type="coiled-coil region" evidence="1">
    <location>
        <begin position="137"/>
        <end position="164"/>
    </location>
</feature>
<name>A0AAV7PFT0_PLEWA</name>
<dbReference type="AlphaFoldDB" id="A0AAV7PFT0"/>
<keyword evidence="1" id="KW-0175">Coiled coil</keyword>
<reference evidence="2" key="1">
    <citation type="journal article" date="2022" name="bioRxiv">
        <title>Sequencing and chromosome-scale assembly of the giantPleurodeles waltlgenome.</title>
        <authorList>
            <person name="Brown T."/>
            <person name="Elewa A."/>
            <person name="Iarovenko S."/>
            <person name="Subramanian E."/>
            <person name="Araus A.J."/>
            <person name="Petzold A."/>
            <person name="Susuki M."/>
            <person name="Suzuki K.-i.T."/>
            <person name="Hayashi T."/>
            <person name="Toyoda A."/>
            <person name="Oliveira C."/>
            <person name="Osipova E."/>
            <person name="Leigh N.D."/>
            <person name="Simon A."/>
            <person name="Yun M.H."/>
        </authorList>
    </citation>
    <scope>NUCLEOTIDE SEQUENCE</scope>
    <source>
        <strain evidence="2">20211129_DDA</strain>
        <tissue evidence="2">Liver</tissue>
    </source>
</reference>
<evidence type="ECO:0000256" key="1">
    <source>
        <dbReference type="SAM" id="Coils"/>
    </source>
</evidence>
<keyword evidence="3" id="KW-1185">Reference proteome</keyword>
<evidence type="ECO:0008006" key="4">
    <source>
        <dbReference type="Google" id="ProtNLM"/>
    </source>
</evidence>
<organism evidence="2 3">
    <name type="scientific">Pleurodeles waltl</name>
    <name type="common">Iberian ribbed newt</name>
    <dbReference type="NCBI Taxonomy" id="8319"/>
    <lineage>
        <taxon>Eukaryota</taxon>
        <taxon>Metazoa</taxon>
        <taxon>Chordata</taxon>
        <taxon>Craniata</taxon>
        <taxon>Vertebrata</taxon>
        <taxon>Euteleostomi</taxon>
        <taxon>Amphibia</taxon>
        <taxon>Batrachia</taxon>
        <taxon>Caudata</taxon>
        <taxon>Salamandroidea</taxon>
        <taxon>Salamandridae</taxon>
        <taxon>Pleurodelinae</taxon>
        <taxon>Pleurodeles</taxon>
    </lineage>
</organism>
<sequence length="201" mass="22863">MIRGLVRVWSGLDTNAPWEVAWAGSAPDRGTTERTWRLERLHLGCREQKGGGLGKVDRRGPKVSWPGREHDEGLLGLRKGRSWAAKCTAPTFRDELADAIKDFFQINIGSVDSICTVWETFKLYIRGINIAKHAEDLQMIPGRLDFLEKELTQLEREHLRTSDSQKLGRIHTKFVEFQDTALTEVQHMGKYATARIYGEGE</sequence>
<accession>A0AAV7PFT0</accession>